<gene>
    <name evidence="1" type="ORF">E6K72_11015</name>
</gene>
<sequence length="387" mass="43406">MSSRRFDPRFYRDPRPSPALIRALGPLNRHLVLRGLLGLEDIDFPAADVERLRSAVNPGTAAFLGPNHPEFFTDWMLDKEVSRRVSPLMAHWAAYDIVNMNPVAQWFWLRNNLIANAPGGGGKEYSVRWAIAGHGVLLHPEGGATWQGDRVSPLVPGIVDMAWQCRHAIDTTKLPRPVFVVPVVWKLHFARDVGAGLNREMSGIERALALPAGTGLEVGRRFAALQRNLLVRQCKRFRFTGVSPDLAEPAYFEAQARFASFLRADLEGRYGEVTAEGWRMLHLLRRAIHARAEEDPERARDDRRRIEELTRLIAFDPALYDRAALTQEQIAENLKRTRASLMRHGAANALHNLIPVAVGPRVAHIRVPAPFAVHEADETPNDEVARA</sequence>
<reference evidence="1 2" key="1">
    <citation type="journal article" date="2019" name="Nat. Microbiol.">
        <title>Mediterranean grassland soil C-N compound turnover is dependent on rainfall and depth, and is mediated by genomically divergent microorganisms.</title>
        <authorList>
            <person name="Diamond S."/>
            <person name="Andeer P.F."/>
            <person name="Li Z."/>
            <person name="Crits-Christoph A."/>
            <person name="Burstein D."/>
            <person name="Anantharaman K."/>
            <person name="Lane K.R."/>
            <person name="Thomas B.C."/>
            <person name="Pan C."/>
            <person name="Northen T.R."/>
            <person name="Banfield J.F."/>
        </authorList>
    </citation>
    <scope>NUCLEOTIDE SEQUENCE [LARGE SCALE GENOMIC DNA]</scope>
    <source>
        <strain evidence="1">WS_2</strain>
    </source>
</reference>
<organism evidence="1 2">
    <name type="scientific">Eiseniibacteriota bacterium</name>
    <dbReference type="NCBI Taxonomy" id="2212470"/>
    <lineage>
        <taxon>Bacteria</taxon>
        <taxon>Candidatus Eiseniibacteriota</taxon>
    </lineage>
</organism>
<protein>
    <submittedName>
        <fullName evidence="1">Uncharacterized protein</fullName>
    </submittedName>
</protein>
<dbReference type="AlphaFoldDB" id="A0A538SHT6"/>
<feature type="non-terminal residue" evidence="1">
    <location>
        <position position="387"/>
    </location>
</feature>
<dbReference type="EMBL" id="VBOS01000397">
    <property type="protein sequence ID" value="TMQ50929.1"/>
    <property type="molecule type" value="Genomic_DNA"/>
</dbReference>
<accession>A0A538SHT6</accession>
<evidence type="ECO:0000313" key="2">
    <source>
        <dbReference type="Proteomes" id="UP000317716"/>
    </source>
</evidence>
<evidence type="ECO:0000313" key="1">
    <source>
        <dbReference type="EMBL" id="TMQ50929.1"/>
    </source>
</evidence>
<name>A0A538SHT6_UNCEI</name>
<comment type="caution">
    <text evidence="1">The sequence shown here is derived from an EMBL/GenBank/DDBJ whole genome shotgun (WGS) entry which is preliminary data.</text>
</comment>
<dbReference type="Proteomes" id="UP000317716">
    <property type="component" value="Unassembled WGS sequence"/>
</dbReference>
<proteinExistence type="predicted"/>